<sequence length="500" mass="57978">MGVGWAWPYLLLGIVLLLIYKFYNSRSFKLLSAIPSTNAPRFIGHTLDFLTMHPSNILSFMLQLFDKNKTNKNVMAIWTGPFCFVYLRTLPDIEKLLSDNQQLRKSINYIYLEPWLGQGLINSDGTIWQRHRKMITPSFHFKILEGFLEIMNSKLDIFSEVLEKKVGNGYFDIEPLIANYSLDVITETAMSTNVDAQRTNSEFIDCIKSLTEVIIIRSVRIMYFFQPIFNLSPYKNQESKSINYVNKYIAKILENKRTEAKNIKKDENVENDIGAKEKLALLDMLLQLQFSNAKITDKEIYDEVNTFMFAGHDTVSSALSFVIYNLAVHQDVQEKVYAEVMEVLGDSKPTYQSLMNFKYLERVIKETMRLYPSVPYIGRRLKKDMPITDGHIVPKDSDVAVFIYDHHRNPENFPDPEKFDPDRFLPENIAKRHPYAYIPFSAGSRNCIGQKFAMMEQLATVSHLLRQFRISIEPGFVMKPISHIVLRPNVEGVRIKLTKR</sequence>
<evidence type="ECO:0000256" key="6">
    <source>
        <dbReference type="ARBA" id="ARBA00023004"/>
    </source>
</evidence>
<evidence type="ECO:0000256" key="5">
    <source>
        <dbReference type="ARBA" id="ARBA00023002"/>
    </source>
</evidence>
<comment type="similarity">
    <text evidence="2 9">Belongs to the cytochrome P450 family.</text>
</comment>
<keyword evidence="7 9" id="KW-0503">Monooxygenase</keyword>
<keyword evidence="10" id="KW-0472">Membrane</keyword>
<evidence type="ECO:0000256" key="9">
    <source>
        <dbReference type="RuleBase" id="RU000461"/>
    </source>
</evidence>
<dbReference type="InterPro" id="IPR017972">
    <property type="entry name" value="Cyt_P450_CS"/>
</dbReference>
<dbReference type="InterPro" id="IPR001128">
    <property type="entry name" value="Cyt_P450"/>
</dbReference>
<dbReference type="InterPro" id="IPR002401">
    <property type="entry name" value="Cyt_P450_E_grp-I"/>
</dbReference>
<dbReference type="PRINTS" id="PR00385">
    <property type="entry name" value="P450"/>
</dbReference>
<evidence type="ECO:0000313" key="11">
    <source>
        <dbReference type="EMBL" id="CAH1402047.1"/>
    </source>
</evidence>
<dbReference type="SUPFAM" id="SSF48264">
    <property type="entry name" value="Cytochrome P450"/>
    <property type="match status" value="1"/>
</dbReference>
<keyword evidence="5 9" id="KW-0560">Oxidoreductase</keyword>
<organism evidence="11 12">
    <name type="scientific">Nezara viridula</name>
    <name type="common">Southern green stink bug</name>
    <name type="synonym">Cimex viridulus</name>
    <dbReference type="NCBI Taxonomy" id="85310"/>
    <lineage>
        <taxon>Eukaryota</taxon>
        <taxon>Metazoa</taxon>
        <taxon>Ecdysozoa</taxon>
        <taxon>Arthropoda</taxon>
        <taxon>Hexapoda</taxon>
        <taxon>Insecta</taxon>
        <taxon>Pterygota</taxon>
        <taxon>Neoptera</taxon>
        <taxon>Paraneoptera</taxon>
        <taxon>Hemiptera</taxon>
        <taxon>Heteroptera</taxon>
        <taxon>Panheteroptera</taxon>
        <taxon>Pentatomomorpha</taxon>
        <taxon>Pentatomoidea</taxon>
        <taxon>Pentatomidae</taxon>
        <taxon>Pentatominae</taxon>
        <taxon>Nezara</taxon>
    </lineage>
</organism>
<dbReference type="Gene3D" id="1.10.630.10">
    <property type="entry name" value="Cytochrome P450"/>
    <property type="match status" value="1"/>
</dbReference>
<reference evidence="11" key="1">
    <citation type="submission" date="2022-01" db="EMBL/GenBank/DDBJ databases">
        <authorList>
            <person name="King R."/>
        </authorList>
    </citation>
    <scope>NUCLEOTIDE SEQUENCE</scope>
</reference>
<dbReference type="Pfam" id="PF00067">
    <property type="entry name" value="p450"/>
    <property type="match status" value="1"/>
</dbReference>
<keyword evidence="12" id="KW-1185">Reference proteome</keyword>
<evidence type="ECO:0008006" key="13">
    <source>
        <dbReference type="Google" id="ProtNLM"/>
    </source>
</evidence>
<dbReference type="OrthoDB" id="1470350at2759"/>
<evidence type="ECO:0000256" key="7">
    <source>
        <dbReference type="ARBA" id="ARBA00023033"/>
    </source>
</evidence>
<name>A0A9P0HHX7_NEZVI</name>
<dbReference type="PRINTS" id="PR00463">
    <property type="entry name" value="EP450I"/>
</dbReference>
<dbReference type="InterPro" id="IPR036396">
    <property type="entry name" value="Cyt_P450_sf"/>
</dbReference>
<dbReference type="GO" id="GO:0016705">
    <property type="term" value="F:oxidoreductase activity, acting on paired donors, with incorporation or reduction of molecular oxygen"/>
    <property type="evidence" value="ECO:0007669"/>
    <property type="project" value="InterPro"/>
</dbReference>
<evidence type="ECO:0000256" key="10">
    <source>
        <dbReference type="SAM" id="Phobius"/>
    </source>
</evidence>
<dbReference type="PANTHER" id="PTHR24291:SF187">
    <property type="entry name" value="CYTOCHROME P450 4AE1-RELATED"/>
    <property type="match status" value="1"/>
</dbReference>
<dbReference type="Proteomes" id="UP001152798">
    <property type="component" value="Chromosome 5"/>
</dbReference>
<keyword evidence="6 8" id="KW-0408">Iron</keyword>
<dbReference type="GO" id="GO:0004497">
    <property type="term" value="F:monooxygenase activity"/>
    <property type="evidence" value="ECO:0007669"/>
    <property type="project" value="UniProtKB-KW"/>
</dbReference>
<evidence type="ECO:0000256" key="8">
    <source>
        <dbReference type="PIRSR" id="PIRSR602401-1"/>
    </source>
</evidence>
<keyword evidence="4 8" id="KW-0479">Metal-binding</keyword>
<gene>
    <name evidence="11" type="ORF">NEZAVI_LOCUS10959</name>
</gene>
<dbReference type="EMBL" id="OV725081">
    <property type="protein sequence ID" value="CAH1402047.1"/>
    <property type="molecule type" value="Genomic_DNA"/>
</dbReference>
<proteinExistence type="inferred from homology"/>
<feature type="binding site" description="axial binding residue" evidence="8">
    <location>
        <position position="447"/>
    </location>
    <ligand>
        <name>heme</name>
        <dbReference type="ChEBI" id="CHEBI:30413"/>
    </ligand>
    <ligandPart>
        <name>Fe</name>
        <dbReference type="ChEBI" id="CHEBI:18248"/>
    </ligandPart>
</feature>
<dbReference type="InterPro" id="IPR050196">
    <property type="entry name" value="Cytochrome_P450_Monoox"/>
</dbReference>
<dbReference type="GO" id="GO:0020037">
    <property type="term" value="F:heme binding"/>
    <property type="evidence" value="ECO:0007669"/>
    <property type="project" value="InterPro"/>
</dbReference>
<keyword evidence="3 8" id="KW-0349">Heme</keyword>
<dbReference type="PROSITE" id="PS00086">
    <property type="entry name" value="CYTOCHROME_P450"/>
    <property type="match status" value="1"/>
</dbReference>
<evidence type="ECO:0000256" key="4">
    <source>
        <dbReference type="ARBA" id="ARBA00022723"/>
    </source>
</evidence>
<dbReference type="PANTHER" id="PTHR24291">
    <property type="entry name" value="CYTOCHROME P450 FAMILY 4"/>
    <property type="match status" value="1"/>
</dbReference>
<comment type="cofactor">
    <cofactor evidence="1 8">
        <name>heme</name>
        <dbReference type="ChEBI" id="CHEBI:30413"/>
    </cofactor>
</comment>
<evidence type="ECO:0000313" key="12">
    <source>
        <dbReference type="Proteomes" id="UP001152798"/>
    </source>
</evidence>
<dbReference type="CDD" id="cd20628">
    <property type="entry name" value="CYP4"/>
    <property type="match status" value="1"/>
</dbReference>
<evidence type="ECO:0000256" key="3">
    <source>
        <dbReference type="ARBA" id="ARBA00022617"/>
    </source>
</evidence>
<feature type="transmembrane region" description="Helical" evidence="10">
    <location>
        <begin position="6"/>
        <end position="23"/>
    </location>
</feature>
<dbReference type="GO" id="GO:0005506">
    <property type="term" value="F:iron ion binding"/>
    <property type="evidence" value="ECO:0007669"/>
    <property type="project" value="InterPro"/>
</dbReference>
<accession>A0A9P0HHX7</accession>
<evidence type="ECO:0000256" key="1">
    <source>
        <dbReference type="ARBA" id="ARBA00001971"/>
    </source>
</evidence>
<protein>
    <recommendedName>
        <fullName evidence="13">Cytochrome P450</fullName>
    </recommendedName>
</protein>
<keyword evidence="10" id="KW-1133">Transmembrane helix</keyword>
<evidence type="ECO:0000256" key="2">
    <source>
        <dbReference type="ARBA" id="ARBA00010617"/>
    </source>
</evidence>
<dbReference type="AlphaFoldDB" id="A0A9P0HHX7"/>
<keyword evidence="10" id="KW-0812">Transmembrane</keyword>